<organism evidence="5 6">
    <name type="scientific">Neolewinella agarilytica</name>
    <dbReference type="NCBI Taxonomy" id="478744"/>
    <lineage>
        <taxon>Bacteria</taxon>
        <taxon>Pseudomonadati</taxon>
        <taxon>Bacteroidota</taxon>
        <taxon>Saprospiria</taxon>
        <taxon>Saprospirales</taxon>
        <taxon>Lewinellaceae</taxon>
        <taxon>Neolewinella</taxon>
    </lineage>
</organism>
<dbReference type="EMBL" id="FOFB01000016">
    <property type="protein sequence ID" value="SEQ82107.1"/>
    <property type="molecule type" value="Genomic_DNA"/>
</dbReference>
<dbReference type="CDD" id="cd03293">
    <property type="entry name" value="ABC_NrtD_SsuB_transporters"/>
    <property type="match status" value="1"/>
</dbReference>
<protein>
    <submittedName>
        <fullName evidence="5">NitT/TauT family transport system ATP-binding protein</fullName>
    </submittedName>
</protein>
<dbReference type="InterPro" id="IPR050166">
    <property type="entry name" value="ABC_transporter_ATP-bind"/>
</dbReference>
<dbReference type="Pfam" id="PF00005">
    <property type="entry name" value="ABC_tran"/>
    <property type="match status" value="1"/>
</dbReference>
<dbReference type="STRING" id="478744.SAMN05444359_11697"/>
<evidence type="ECO:0000256" key="2">
    <source>
        <dbReference type="ARBA" id="ARBA00022741"/>
    </source>
</evidence>
<dbReference type="GO" id="GO:0005524">
    <property type="term" value="F:ATP binding"/>
    <property type="evidence" value="ECO:0007669"/>
    <property type="project" value="UniProtKB-KW"/>
</dbReference>
<gene>
    <name evidence="5" type="ORF">SAMN05444359_11697</name>
</gene>
<proteinExistence type="predicted"/>
<dbReference type="OrthoDB" id="1414429at2"/>
<evidence type="ECO:0000313" key="6">
    <source>
        <dbReference type="Proteomes" id="UP000199021"/>
    </source>
</evidence>
<dbReference type="Proteomes" id="UP000199021">
    <property type="component" value="Unassembled WGS sequence"/>
</dbReference>
<evidence type="ECO:0000259" key="4">
    <source>
        <dbReference type="PROSITE" id="PS50893"/>
    </source>
</evidence>
<evidence type="ECO:0000256" key="3">
    <source>
        <dbReference type="ARBA" id="ARBA00022840"/>
    </source>
</evidence>
<dbReference type="InterPro" id="IPR017871">
    <property type="entry name" value="ABC_transporter-like_CS"/>
</dbReference>
<dbReference type="RefSeq" id="WP_090169925.1">
    <property type="nucleotide sequence ID" value="NZ_FOFB01000016.1"/>
</dbReference>
<dbReference type="PANTHER" id="PTHR42788">
    <property type="entry name" value="TAURINE IMPORT ATP-BINDING PROTEIN-RELATED"/>
    <property type="match status" value="1"/>
</dbReference>
<dbReference type="InParanoid" id="A0A1H9J5R1"/>
<keyword evidence="6" id="KW-1185">Reference proteome</keyword>
<dbReference type="PANTHER" id="PTHR42788:SF13">
    <property type="entry name" value="ALIPHATIC SULFONATES IMPORT ATP-BINDING PROTEIN SSUB"/>
    <property type="match status" value="1"/>
</dbReference>
<accession>A0A1H9J5R1</accession>
<keyword evidence="3 5" id="KW-0067">ATP-binding</keyword>
<sequence length="269" mass="30314">MPNFTETEYENIIELRGISQSYDGGKSWIIQGLDFLVEDKPAQGQFVVILGASGAGKSTVLRYIAGLQRPTEGSVLVKGQPIGKANRVGMVFQQYSSLPWRTVLENVALPLEYQGVDKKERLERAREMVELVGLAGHEDKFAQYPTLSGGQLQRIAIARSLIANPDILLMDEPFGALDINTRLQMQDLLTEIWHRIHPTIIFVTHDIPEAVYLADDIYMMKPAPSRFTEHVKVDLPLQRSRETKRTDRYIELVRLVEDKMIAITGGEGH</sequence>
<dbReference type="PROSITE" id="PS50893">
    <property type="entry name" value="ABC_TRANSPORTER_2"/>
    <property type="match status" value="1"/>
</dbReference>
<dbReference type="AlphaFoldDB" id="A0A1H9J5R1"/>
<keyword evidence="2" id="KW-0547">Nucleotide-binding</keyword>
<dbReference type="PROSITE" id="PS00211">
    <property type="entry name" value="ABC_TRANSPORTER_1"/>
    <property type="match status" value="1"/>
</dbReference>
<reference evidence="6" key="1">
    <citation type="submission" date="2016-10" db="EMBL/GenBank/DDBJ databases">
        <authorList>
            <person name="Varghese N."/>
            <person name="Submissions S."/>
        </authorList>
    </citation>
    <scope>NUCLEOTIDE SEQUENCE [LARGE SCALE GENOMIC DNA]</scope>
    <source>
        <strain evidence="6">DSM 24740</strain>
    </source>
</reference>
<dbReference type="Gene3D" id="3.40.50.300">
    <property type="entry name" value="P-loop containing nucleotide triphosphate hydrolases"/>
    <property type="match status" value="1"/>
</dbReference>
<dbReference type="SMART" id="SM00382">
    <property type="entry name" value="AAA"/>
    <property type="match status" value="1"/>
</dbReference>
<dbReference type="InterPro" id="IPR003439">
    <property type="entry name" value="ABC_transporter-like_ATP-bd"/>
</dbReference>
<dbReference type="InterPro" id="IPR003593">
    <property type="entry name" value="AAA+_ATPase"/>
</dbReference>
<evidence type="ECO:0000256" key="1">
    <source>
        <dbReference type="ARBA" id="ARBA00022448"/>
    </source>
</evidence>
<dbReference type="GO" id="GO:0016887">
    <property type="term" value="F:ATP hydrolysis activity"/>
    <property type="evidence" value="ECO:0007669"/>
    <property type="project" value="InterPro"/>
</dbReference>
<keyword evidence="1" id="KW-0813">Transport</keyword>
<dbReference type="InterPro" id="IPR027417">
    <property type="entry name" value="P-loop_NTPase"/>
</dbReference>
<feature type="domain" description="ABC transporter" evidence="4">
    <location>
        <begin position="13"/>
        <end position="247"/>
    </location>
</feature>
<name>A0A1H9J5R1_9BACT</name>
<dbReference type="SUPFAM" id="SSF52540">
    <property type="entry name" value="P-loop containing nucleoside triphosphate hydrolases"/>
    <property type="match status" value="1"/>
</dbReference>
<evidence type="ECO:0000313" key="5">
    <source>
        <dbReference type="EMBL" id="SEQ82107.1"/>
    </source>
</evidence>